<reference evidence="3" key="1">
    <citation type="submission" date="2016-10" db="EMBL/GenBank/DDBJ databases">
        <authorList>
            <person name="Varghese N."/>
            <person name="Submissions S."/>
        </authorList>
    </citation>
    <scope>NUCLEOTIDE SEQUENCE [LARGE SCALE GENOMIC DNA]</scope>
    <source>
        <strain evidence="3">OV426</strain>
    </source>
</reference>
<protein>
    <recommendedName>
        <fullName evidence="4">DUF2569 domain-containing protein</fullName>
    </recommendedName>
</protein>
<keyword evidence="3" id="KW-1185">Reference proteome</keyword>
<dbReference type="Proteomes" id="UP000198968">
    <property type="component" value="Unassembled WGS sequence"/>
</dbReference>
<feature type="transmembrane region" description="Helical" evidence="1">
    <location>
        <begin position="91"/>
        <end position="110"/>
    </location>
</feature>
<feature type="transmembrane region" description="Helical" evidence="1">
    <location>
        <begin position="116"/>
        <end position="134"/>
    </location>
</feature>
<feature type="transmembrane region" description="Helical" evidence="1">
    <location>
        <begin position="56"/>
        <end position="79"/>
    </location>
</feature>
<accession>A0A1I4YHB7</accession>
<evidence type="ECO:0000313" key="3">
    <source>
        <dbReference type="Proteomes" id="UP000198968"/>
    </source>
</evidence>
<keyword evidence="1" id="KW-1133">Transmembrane helix</keyword>
<evidence type="ECO:0000256" key="1">
    <source>
        <dbReference type="SAM" id="Phobius"/>
    </source>
</evidence>
<dbReference type="Pfam" id="PF10754">
    <property type="entry name" value="DUF2569"/>
    <property type="match status" value="1"/>
</dbReference>
<gene>
    <name evidence="2" type="ORF">SAMN05428971_1201</name>
</gene>
<name>A0A1I4YHB7_9GAMM</name>
<sequence>MNEQVAAPRIGGWLLLPLAWLIMTLLTTVLVLAMYLTPLFNPEWRVALFSHGSTLFSYWAISLLTAVAVWAYSLWISWLFLKRSRRLPRHYLLWLLITVLLALKTFAFTPVADSRALQTLLLSLLAAAVFVPYFKRSERVKTTFIAP</sequence>
<organism evidence="2 3">
    <name type="scientific">Candidatus Pantoea varia</name>
    <dbReference type="NCBI Taxonomy" id="1881036"/>
    <lineage>
        <taxon>Bacteria</taxon>
        <taxon>Pseudomonadati</taxon>
        <taxon>Pseudomonadota</taxon>
        <taxon>Gammaproteobacteria</taxon>
        <taxon>Enterobacterales</taxon>
        <taxon>Erwiniaceae</taxon>
        <taxon>Pantoea</taxon>
    </lineage>
</organism>
<feature type="transmembrane region" description="Helical" evidence="1">
    <location>
        <begin position="12"/>
        <end position="36"/>
    </location>
</feature>
<dbReference type="AlphaFoldDB" id="A0A1I4YHB7"/>
<dbReference type="InterPro" id="IPR019690">
    <property type="entry name" value="DUF2569"/>
</dbReference>
<keyword evidence="1" id="KW-0812">Transmembrane</keyword>
<evidence type="ECO:0000313" key="2">
    <source>
        <dbReference type="EMBL" id="SFN37193.1"/>
    </source>
</evidence>
<proteinExistence type="predicted"/>
<dbReference type="EMBL" id="FOVG01000001">
    <property type="protein sequence ID" value="SFN37193.1"/>
    <property type="molecule type" value="Genomic_DNA"/>
</dbReference>
<dbReference type="OrthoDB" id="6504677at2"/>
<dbReference type="RefSeq" id="WP_090961341.1">
    <property type="nucleotide sequence ID" value="NZ_FOVG01000001.1"/>
</dbReference>
<keyword evidence="1" id="KW-0472">Membrane</keyword>
<evidence type="ECO:0008006" key="4">
    <source>
        <dbReference type="Google" id="ProtNLM"/>
    </source>
</evidence>